<evidence type="ECO:0000313" key="1">
    <source>
        <dbReference type="EMBL" id="GBM95941.1"/>
    </source>
</evidence>
<proteinExistence type="predicted"/>
<sequence>MRASSDYKRLSKIFMQFNPLTPKTIRIEGPQNTGTPQFLFQRHPKFIFLFKNRNDIWHTRNSKKNPYSPTPTGRAILTKKACAEFVKSITLSDRRWKLHSEIRMFRTAAVFCL</sequence>
<gene>
    <name evidence="1" type="ORF">AVEN_197018_1</name>
</gene>
<evidence type="ECO:0000313" key="2">
    <source>
        <dbReference type="Proteomes" id="UP000499080"/>
    </source>
</evidence>
<name>A0A4Y2K0C9_ARAVE</name>
<organism evidence="1 2">
    <name type="scientific">Araneus ventricosus</name>
    <name type="common">Orbweaver spider</name>
    <name type="synonym">Epeira ventricosa</name>
    <dbReference type="NCBI Taxonomy" id="182803"/>
    <lineage>
        <taxon>Eukaryota</taxon>
        <taxon>Metazoa</taxon>
        <taxon>Ecdysozoa</taxon>
        <taxon>Arthropoda</taxon>
        <taxon>Chelicerata</taxon>
        <taxon>Arachnida</taxon>
        <taxon>Araneae</taxon>
        <taxon>Araneomorphae</taxon>
        <taxon>Entelegynae</taxon>
        <taxon>Araneoidea</taxon>
        <taxon>Araneidae</taxon>
        <taxon>Araneus</taxon>
    </lineage>
</organism>
<keyword evidence="2" id="KW-1185">Reference proteome</keyword>
<accession>A0A4Y2K0C9</accession>
<protein>
    <submittedName>
        <fullName evidence="1">Uncharacterized protein</fullName>
    </submittedName>
</protein>
<comment type="caution">
    <text evidence="1">The sequence shown here is derived from an EMBL/GenBank/DDBJ whole genome shotgun (WGS) entry which is preliminary data.</text>
</comment>
<dbReference type="AlphaFoldDB" id="A0A4Y2K0C9"/>
<dbReference type="EMBL" id="BGPR01270056">
    <property type="protein sequence ID" value="GBM95941.1"/>
    <property type="molecule type" value="Genomic_DNA"/>
</dbReference>
<dbReference type="Proteomes" id="UP000499080">
    <property type="component" value="Unassembled WGS sequence"/>
</dbReference>
<reference evidence="1 2" key="1">
    <citation type="journal article" date="2019" name="Sci. Rep.">
        <title>Orb-weaving spider Araneus ventricosus genome elucidates the spidroin gene catalogue.</title>
        <authorList>
            <person name="Kono N."/>
            <person name="Nakamura H."/>
            <person name="Ohtoshi R."/>
            <person name="Moran D.A.P."/>
            <person name="Shinohara A."/>
            <person name="Yoshida Y."/>
            <person name="Fujiwara M."/>
            <person name="Mori M."/>
            <person name="Tomita M."/>
            <person name="Arakawa K."/>
        </authorList>
    </citation>
    <scope>NUCLEOTIDE SEQUENCE [LARGE SCALE GENOMIC DNA]</scope>
</reference>